<dbReference type="Proteomes" id="UP000587070">
    <property type="component" value="Unassembled WGS sequence"/>
</dbReference>
<dbReference type="SUPFAM" id="SSF53474">
    <property type="entry name" value="alpha/beta-Hydrolases"/>
    <property type="match status" value="1"/>
</dbReference>
<dbReference type="AlphaFoldDB" id="A0A840G856"/>
<evidence type="ECO:0000256" key="1">
    <source>
        <dbReference type="SAM" id="SignalP"/>
    </source>
</evidence>
<feature type="chain" id="PRO_5032490800" evidence="1">
    <location>
        <begin position="45"/>
        <end position="388"/>
    </location>
</feature>
<keyword evidence="1" id="KW-0732">Signal</keyword>
<name>A0A840G856_RHOTE</name>
<dbReference type="RefSeq" id="WP_228273771.1">
    <property type="nucleotide sequence ID" value="NZ_JACIGE010000009.1"/>
</dbReference>
<protein>
    <submittedName>
        <fullName evidence="2">Poly(3-hydroxybutyrate) depolymerase</fullName>
        <ecNumber evidence="2">3.1.1.75</ecNumber>
    </submittedName>
</protein>
<dbReference type="InterPro" id="IPR029058">
    <property type="entry name" value="AB_hydrolase_fold"/>
</dbReference>
<sequence length="388" mass="41131">MIRSSDYSRRIGVSAVAPAARSTRLAAGVCLLAAAMLHAGACRADALQPLPALNIDITQTSLSGISSGGFMAAQFQVAHSSIVKGAGIVAGGPFYCSQNSVVTATTRCSCTGEPYLHCAVSANSADVPALLAATASMFSRKLIDDPANLQAQRVISIAGGKDALVPKPIAAQLADYYRGVGVPAQNISMVTLDNAGHTLPTTDFGKACALTEEPYLGKCGFDSARSILGWIYGPLQPRTGNKAKGRFIRFDQKPFIPNDESINFAWNSGIDSSGWVYVPDSCARGAPCRLHIALHGCKQGQSYLPLQAPPGGGLYYGTTFVRNAGYDRWADNNRLVILFPQALSIPARNPNGCWDWWGYTGANYANQKGVQILALRAMTERLAAGARR</sequence>
<accession>A0A840G856</accession>
<dbReference type="EC" id="3.1.1.75" evidence="2"/>
<feature type="signal peptide" evidence="1">
    <location>
        <begin position="1"/>
        <end position="44"/>
    </location>
</feature>
<dbReference type="PANTHER" id="PTHR42972">
    <property type="entry name" value="TOL-PAL SYSTEM PROTEIN TOLB"/>
    <property type="match status" value="1"/>
</dbReference>
<organism evidence="2 3">
    <name type="scientific">Rhodocyclus tenuis</name>
    <name type="common">Rhodospirillum tenue</name>
    <dbReference type="NCBI Taxonomy" id="1066"/>
    <lineage>
        <taxon>Bacteria</taxon>
        <taxon>Pseudomonadati</taxon>
        <taxon>Pseudomonadota</taxon>
        <taxon>Betaproteobacteria</taxon>
        <taxon>Rhodocyclales</taxon>
        <taxon>Rhodocyclaceae</taxon>
        <taxon>Rhodocyclus</taxon>
    </lineage>
</organism>
<keyword evidence="2" id="KW-0378">Hydrolase</keyword>
<keyword evidence="3" id="KW-1185">Reference proteome</keyword>
<reference evidence="2 3" key="1">
    <citation type="submission" date="2020-08" db="EMBL/GenBank/DDBJ databases">
        <title>Genome sequencing of Purple Non-Sulfur Bacteria from various extreme environments.</title>
        <authorList>
            <person name="Mayer M."/>
        </authorList>
    </citation>
    <scope>NUCLEOTIDE SEQUENCE [LARGE SCALE GENOMIC DNA]</scope>
    <source>
        <strain evidence="2 3">2761</strain>
    </source>
</reference>
<comment type="caution">
    <text evidence="2">The sequence shown here is derived from an EMBL/GenBank/DDBJ whole genome shotgun (WGS) entry which is preliminary data.</text>
</comment>
<gene>
    <name evidence="2" type="ORF">GGD90_002456</name>
</gene>
<dbReference type="EMBL" id="JACIGE010000009">
    <property type="protein sequence ID" value="MBB4248065.1"/>
    <property type="molecule type" value="Genomic_DNA"/>
</dbReference>
<evidence type="ECO:0000313" key="2">
    <source>
        <dbReference type="EMBL" id="MBB4248065.1"/>
    </source>
</evidence>
<dbReference type="PANTHER" id="PTHR42972:SF8">
    <property type="entry name" value="POLYHYDROXYBUTYRATE DEPOLYMERASE"/>
    <property type="match status" value="1"/>
</dbReference>
<proteinExistence type="predicted"/>
<dbReference type="GO" id="GO:0050526">
    <property type="term" value="F:poly(3-hydroxybutyrate) depolymerase activity"/>
    <property type="evidence" value="ECO:0007669"/>
    <property type="project" value="UniProtKB-EC"/>
</dbReference>
<evidence type="ECO:0000313" key="3">
    <source>
        <dbReference type="Proteomes" id="UP000587070"/>
    </source>
</evidence>
<dbReference type="Gene3D" id="3.40.50.1820">
    <property type="entry name" value="alpha/beta hydrolase"/>
    <property type="match status" value="2"/>
</dbReference>